<dbReference type="GO" id="GO:0009055">
    <property type="term" value="F:electron transfer activity"/>
    <property type="evidence" value="ECO:0007669"/>
    <property type="project" value="InterPro"/>
</dbReference>
<dbReference type="EMBL" id="SNRW01002168">
    <property type="protein sequence ID" value="KAA6393679.1"/>
    <property type="molecule type" value="Genomic_DNA"/>
</dbReference>
<proteinExistence type="predicted"/>
<organism evidence="2 3">
    <name type="scientific">Streblomastix strix</name>
    <dbReference type="NCBI Taxonomy" id="222440"/>
    <lineage>
        <taxon>Eukaryota</taxon>
        <taxon>Metamonada</taxon>
        <taxon>Preaxostyla</taxon>
        <taxon>Oxymonadida</taxon>
        <taxon>Streblomastigidae</taxon>
        <taxon>Streblomastix</taxon>
    </lineage>
</organism>
<evidence type="ECO:0000256" key="1">
    <source>
        <dbReference type="SAM" id="MobiDB-lite"/>
    </source>
</evidence>
<evidence type="ECO:0000313" key="3">
    <source>
        <dbReference type="Proteomes" id="UP000324800"/>
    </source>
</evidence>
<name>A0A5J4WHB1_9EUKA</name>
<reference evidence="2 3" key="1">
    <citation type="submission" date="2019-03" db="EMBL/GenBank/DDBJ databases">
        <title>Single cell metagenomics reveals metabolic interactions within the superorganism composed of flagellate Streblomastix strix and complex community of Bacteroidetes bacteria on its surface.</title>
        <authorList>
            <person name="Treitli S.C."/>
            <person name="Kolisko M."/>
            <person name="Husnik F."/>
            <person name="Keeling P."/>
            <person name="Hampl V."/>
        </authorList>
    </citation>
    <scope>NUCLEOTIDE SEQUENCE [LARGE SCALE GENOMIC DNA]</scope>
    <source>
        <strain evidence="2">ST1C</strain>
    </source>
</reference>
<feature type="compositionally biased region" description="Basic and acidic residues" evidence="1">
    <location>
        <begin position="186"/>
        <end position="195"/>
    </location>
</feature>
<dbReference type="GO" id="GO:0010181">
    <property type="term" value="F:FMN binding"/>
    <property type="evidence" value="ECO:0007669"/>
    <property type="project" value="InterPro"/>
</dbReference>
<dbReference type="Proteomes" id="UP000324800">
    <property type="component" value="Unassembled WGS sequence"/>
</dbReference>
<feature type="region of interest" description="Disordered" evidence="1">
    <location>
        <begin position="174"/>
        <end position="195"/>
    </location>
</feature>
<dbReference type="AlphaFoldDB" id="A0A5J4WHB1"/>
<evidence type="ECO:0008006" key="4">
    <source>
        <dbReference type="Google" id="ProtNLM"/>
    </source>
</evidence>
<dbReference type="InterPro" id="IPR001226">
    <property type="entry name" value="Flavodoxin_CS"/>
</dbReference>
<dbReference type="Gene3D" id="3.40.50.360">
    <property type="match status" value="1"/>
</dbReference>
<sequence>MARALVVYYSLSGTTKQVADILVTELQKIRIETIVEVIKCTQAEGAGMAKQGFRTVFGTKYVLDNPPQNDPREFEYVLIGSPIWSLGNTPVLDEWMKLVKFDTTKTKFGAFIQCFGTFYNKIFNKIEKVVGKPLTAKVPIFQKEAKNSPEIITKKIEDFVNGMFPIENSANAAATETYAEGSPQNDEVKEESKTE</sequence>
<dbReference type="SUPFAM" id="SSF52218">
    <property type="entry name" value="Flavoproteins"/>
    <property type="match status" value="1"/>
</dbReference>
<protein>
    <recommendedName>
        <fullName evidence="4">Flavodoxin-like domain-containing protein</fullName>
    </recommendedName>
</protein>
<gene>
    <name evidence="2" type="ORF">EZS28_010795</name>
</gene>
<accession>A0A5J4WHB1</accession>
<comment type="caution">
    <text evidence="2">The sequence shown here is derived from an EMBL/GenBank/DDBJ whole genome shotgun (WGS) entry which is preliminary data.</text>
</comment>
<evidence type="ECO:0000313" key="2">
    <source>
        <dbReference type="EMBL" id="KAA6393679.1"/>
    </source>
</evidence>
<dbReference type="PROSITE" id="PS00201">
    <property type="entry name" value="FLAVODOXIN"/>
    <property type="match status" value="1"/>
</dbReference>
<dbReference type="InterPro" id="IPR029039">
    <property type="entry name" value="Flavoprotein-like_sf"/>
</dbReference>